<dbReference type="AlphaFoldDB" id="A0A9K3IQP8"/>
<dbReference type="EMBL" id="MNCJ02000321">
    <property type="protein sequence ID" value="KAF5800806.1"/>
    <property type="molecule type" value="Genomic_DNA"/>
</dbReference>
<evidence type="ECO:0000313" key="2">
    <source>
        <dbReference type="Proteomes" id="UP000215914"/>
    </source>
</evidence>
<proteinExistence type="predicted"/>
<comment type="caution">
    <text evidence="1">The sequence shown here is derived from an EMBL/GenBank/DDBJ whole genome shotgun (WGS) entry which is preliminary data.</text>
</comment>
<evidence type="ECO:0000313" key="1">
    <source>
        <dbReference type="EMBL" id="KAF5800806.1"/>
    </source>
</evidence>
<reference evidence="1" key="1">
    <citation type="journal article" date="2017" name="Nature">
        <title>The sunflower genome provides insights into oil metabolism, flowering and Asterid evolution.</title>
        <authorList>
            <person name="Badouin H."/>
            <person name="Gouzy J."/>
            <person name="Grassa C.J."/>
            <person name="Murat F."/>
            <person name="Staton S.E."/>
            <person name="Cottret L."/>
            <person name="Lelandais-Briere C."/>
            <person name="Owens G.L."/>
            <person name="Carrere S."/>
            <person name="Mayjonade B."/>
            <person name="Legrand L."/>
            <person name="Gill N."/>
            <person name="Kane N.C."/>
            <person name="Bowers J.E."/>
            <person name="Hubner S."/>
            <person name="Bellec A."/>
            <person name="Berard A."/>
            <person name="Berges H."/>
            <person name="Blanchet N."/>
            <person name="Boniface M.C."/>
            <person name="Brunel D."/>
            <person name="Catrice O."/>
            <person name="Chaidir N."/>
            <person name="Claudel C."/>
            <person name="Donnadieu C."/>
            <person name="Faraut T."/>
            <person name="Fievet G."/>
            <person name="Helmstetter N."/>
            <person name="King M."/>
            <person name="Knapp S.J."/>
            <person name="Lai Z."/>
            <person name="Le Paslier M.C."/>
            <person name="Lippi Y."/>
            <person name="Lorenzon L."/>
            <person name="Mandel J.R."/>
            <person name="Marage G."/>
            <person name="Marchand G."/>
            <person name="Marquand E."/>
            <person name="Bret-Mestries E."/>
            <person name="Morien E."/>
            <person name="Nambeesan S."/>
            <person name="Nguyen T."/>
            <person name="Pegot-Espagnet P."/>
            <person name="Pouilly N."/>
            <person name="Raftis F."/>
            <person name="Sallet E."/>
            <person name="Schiex T."/>
            <person name="Thomas J."/>
            <person name="Vandecasteele C."/>
            <person name="Vares D."/>
            <person name="Vear F."/>
            <person name="Vautrin S."/>
            <person name="Crespi M."/>
            <person name="Mangin B."/>
            <person name="Burke J.M."/>
            <person name="Salse J."/>
            <person name="Munos S."/>
            <person name="Vincourt P."/>
            <person name="Rieseberg L.H."/>
            <person name="Langlade N.B."/>
        </authorList>
    </citation>
    <scope>NUCLEOTIDE SEQUENCE</scope>
    <source>
        <tissue evidence="1">Leaves</tissue>
    </source>
</reference>
<organism evidence="1 2">
    <name type="scientific">Helianthus annuus</name>
    <name type="common">Common sunflower</name>
    <dbReference type="NCBI Taxonomy" id="4232"/>
    <lineage>
        <taxon>Eukaryota</taxon>
        <taxon>Viridiplantae</taxon>
        <taxon>Streptophyta</taxon>
        <taxon>Embryophyta</taxon>
        <taxon>Tracheophyta</taxon>
        <taxon>Spermatophyta</taxon>
        <taxon>Magnoliopsida</taxon>
        <taxon>eudicotyledons</taxon>
        <taxon>Gunneridae</taxon>
        <taxon>Pentapetalae</taxon>
        <taxon>asterids</taxon>
        <taxon>campanulids</taxon>
        <taxon>Asterales</taxon>
        <taxon>Asteraceae</taxon>
        <taxon>Asteroideae</taxon>
        <taxon>Heliantheae alliance</taxon>
        <taxon>Heliantheae</taxon>
        <taxon>Helianthus</taxon>
    </lineage>
</organism>
<gene>
    <name evidence="1" type="ORF">HanXRQr2_Chr06g0240861</name>
</gene>
<accession>A0A9K3IQP8</accession>
<sequence>MIPISRSSSAALFFKNTSLVFTLSRSGITWTSVRAVAHDTAAVKTLAVVITIATVLVCTLKVHKLIRCVAPHRTIKAPN</sequence>
<reference evidence="1" key="2">
    <citation type="submission" date="2020-06" db="EMBL/GenBank/DDBJ databases">
        <title>Helianthus annuus Genome sequencing and assembly Release 2.</title>
        <authorList>
            <person name="Gouzy J."/>
            <person name="Langlade N."/>
            <person name="Munos S."/>
        </authorList>
    </citation>
    <scope>NUCLEOTIDE SEQUENCE</scope>
    <source>
        <tissue evidence="1">Leaves</tissue>
    </source>
</reference>
<dbReference type="Proteomes" id="UP000215914">
    <property type="component" value="Unassembled WGS sequence"/>
</dbReference>
<dbReference type="Gramene" id="mRNA:HanXRQr2_Chr06g0240861">
    <property type="protein sequence ID" value="CDS:HanXRQr2_Chr06g0240861.1"/>
    <property type="gene ID" value="HanXRQr2_Chr06g0240861"/>
</dbReference>
<keyword evidence="2" id="KW-1185">Reference proteome</keyword>
<name>A0A9K3IQP8_HELAN</name>
<protein>
    <submittedName>
        <fullName evidence="1">Uncharacterized protein</fullName>
    </submittedName>
</protein>